<evidence type="ECO:0000313" key="6">
    <source>
        <dbReference type="Proteomes" id="UP000627292"/>
    </source>
</evidence>
<dbReference type="Proteomes" id="UP000627292">
    <property type="component" value="Unassembled WGS sequence"/>
</dbReference>
<evidence type="ECO:0000256" key="1">
    <source>
        <dbReference type="ARBA" id="ARBA00023015"/>
    </source>
</evidence>
<gene>
    <name evidence="5" type="ORF">GCM10011379_40120</name>
</gene>
<dbReference type="AlphaFoldDB" id="A0A917MXL3"/>
<comment type="caution">
    <text evidence="5">The sequence shown here is derived from an EMBL/GenBank/DDBJ whole genome shotgun (WGS) entry which is preliminary data.</text>
</comment>
<dbReference type="GO" id="GO:0003700">
    <property type="term" value="F:DNA-binding transcription factor activity"/>
    <property type="evidence" value="ECO:0007669"/>
    <property type="project" value="TreeGrafter"/>
</dbReference>
<dbReference type="RefSeq" id="WP_188955679.1">
    <property type="nucleotide sequence ID" value="NZ_BMIB01000004.1"/>
</dbReference>
<keyword evidence="3" id="KW-0804">Transcription</keyword>
<dbReference type="SUPFAM" id="SSF47413">
    <property type="entry name" value="lambda repressor-like DNA-binding domains"/>
    <property type="match status" value="1"/>
</dbReference>
<dbReference type="Pfam" id="PF13377">
    <property type="entry name" value="Peripla_BP_3"/>
    <property type="match status" value="1"/>
</dbReference>
<dbReference type="CDD" id="cd01392">
    <property type="entry name" value="HTH_LacI"/>
    <property type="match status" value="1"/>
</dbReference>
<dbReference type="CDD" id="cd06267">
    <property type="entry name" value="PBP1_LacI_sugar_binding-like"/>
    <property type="match status" value="1"/>
</dbReference>
<evidence type="ECO:0000259" key="4">
    <source>
        <dbReference type="PROSITE" id="PS50932"/>
    </source>
</evidence>
<evidence type="ECO:0000313" key="5">
    <source>
        <dbReference type="EMBL" id="GGH75976.1"/>
    </source>
</evidence>
<dbReference type="SUPFAM" id="SSF53822">
    <property type="entry name" value="Periplasmic binding protein-like I"/>
    <property type="match status" value="1"/>
</dbReference>
<proteinExistence type="predicted"/>
<protein>
    <submittedName>
        <fullName evidence="5">LacI family transcriptional regulator</fullName>
    </submittedName>
</protein>
<dbReference type="EMBL" id="BMIB01000004">
    <property type="protein sequence ID" value="GGH75976.1"/>
    <property type="molecule type" value="Genomic_DNA"/>
</dbReference>
<feature type="domain" description="HTH lacI-type" evidence="4">
    <location>
        <begin position="7"/>
        <end position="61"/>
    </location>
</feature>
<evidence type="ECO:0000256" key="2">
    <source>
        <dbReference type="ARBA" id="ARBA00023125"/>
    </source>
</evidence>
<accession>A0A917MXL3</accession>
<dbReference type="InterPro" id="IPR028082">
    <property type="entry name" value="Peripla_BP_I"/>
</dbReference>
<sequence>MSQPKEITIYDIARELNISATTVSRGLKGHPTINKNTRKKIAEKAKELGYTPNTFAGSLRSKRTNTIGVIVPRLNSYFMSSALAGMEHVANKNGYNLIISQSLEDSKKEIENAHTMFNRRVDGLIVSLAFNTENIAHLLPFSTRNIPVMFFDRVYNSEQFTGVVIDNFAAGYDVTRHLIKQGCKRIVHLAGNTLRNVYHDRLEGYSQALKDHGVPFDPHLVITSNLSEEAGVETAQQILQMPQLPDGIFSANDNCLVYCMLELKKAGIRIPEDIAVAGFNNDRVCQIIEPNLTSIDYPGYAIGETTATHLINHLLGHTNIHNTNTIVLRTELVVRASSLKRKE</sequence>
<evidence type="ECO:0000256" key="3">
    <source>
        <dbReference type="ARBA" id="ARBA00023163"/>
    </source>
</evidence>
<dbReference type="Pfam" id="PF00356">
    <property type="entry name" value="LacI"/>
    <property type="match status" value="1"/>
</dbReference>
<organism evidence="5 6">
    <name type="scientific">Filimonas zeae</name>
    <dbReference type="NCBI Taxonomy" id="1737353"/>
    <lineage>
        <taxon>Bacteria</taxon>
        <taxon>Pseudomonadati</taxon>
        <taxon>Bacteroidota</taxon>
        <taxon>Chitinophagia</taxon>
        <taxon>Chitinophagales</taxon>
        <taxon>Chitinophagaceae</taxon>
        <taxon>Filimonas</taxon>
    </lineage>
</organism>
<dbReference type="InterPro" id="IPR000843">
    <property type="entry name" value="HTH_LacI"/>
</dbReference>
<dbReference type="SMART" id="SM00354">
    <property type="entry name" value="HTH_LACI"/>
    <property type="match status" value="1"/>
</dbReference>
<keyword evidence="2" id="KW-0238">DNA-binding</keyword>
<dbReference type="InterPro" id="IPR010982">
    <property type="entry name" value="Lambda_DNA-bd_dom_sf"/>
</dbReference>
<dbReference type="PROSITE" id="PS50932">
    <property type="entry name" value="HTH_LACI_2"/>
    <property type="match status" value="1"/>
</dbReference>
<dbReference type="GO" id="GO:0000976">
    <property type="term" value="F:transcription cis-regulatory region binding"/>
    <property type="evidence" value="ECO:0007669"/>
    <property type="project" value="TreeGrafter"/>
</dbReference>
<keyword evidence="1" id="KW-0805">Transcription regulation</keyword>
<reference evidence="5" key="1">
    <citation type="journal article" date="2014" name="Int. J. Syst. Evol. Microbiol.">
        <title>Complete genome sequence of Corynebacterium casei LMG S-19264T (=DSM 44701T), isolated from a smear-ripened cheese.</title>
        <authorList>
            <consortium name="US DOE Joint Genome Institute (JGI-PGF)"/>
            <person name="Walter F."/>
            <person name="Albersmeier A."/>
            <person name="Kalinowski J."/>
            <person name="Ruckert C."/>
        </authorList>
    </citation>
    <scope>NUCLEOTIDE SEQUENCE</scope>
    <source>
        <strain evidence="5">CGMCC 1.15290</strain>
    </source>
</reference>
<dbReference type="Gene3D" id="1.10.260.40">
    <property type="entry name" value="lambda repressor-like DNA-binding domains"/>
    <property type="match status" value="1"/>
</dbReference>
<dbReference type="InterPro" id="IPR046335">
    <property type="entry name" value="LacI/GalR-like_sensor"/>
</dbReference>
<name>A0A917MXL3_9BACT</name>
<dbReference type="PANTHER" id="PTHR30146">
    <property type="entry name" value="LACI-RELATED TRANSCRIPTIONAL REPRESSOR"/>
    <property type="match status" value="1"/>
</dbReference>
<reference evidence="5" key="2">
    <citation type="submission" date="2020-09" db="EMBL/GenBank/DDBJ databases">
        <authorList>
            <person name="Sun Q."/>
            <person name="Zhou Y."/>
        </authorList>
    </citation>
    <scope>NUCLEOTIDE SEQUENCE</scope>
    <source>
        <strain evidence="5">CGMCC 1.15290</strain>
    </source>
</reference>
<keyword evidence="6" id="KW-1185">Reference proteome</keyword>
<dbReference type="PANTHER" id="PTHR30146:SF109">
    <property type="entry name" value="HTH-TYPE TRANSCRIPTIONAL REGULATOR GALS"/>
    <property type="match status" value="1"/>
</dbReference>
<dbReference type="Gene3D" id="3.40.50.2300">
    <property type="match status" value="2"/>
</dbReference>